<evidence type="ECO:0000256" key="2">
    <source>
        <dbReference type="SAM" id="Phobius"/>
    </source>
</evidence>
<dbReference type="Proteomes" id="UP000753908">
    <property type="component" value="Unassembled WGS sequence"/>
</dbReference>
<comment type="caution">
    <text evidence="4">The sequence shown here is derived from an EMBL/GenBank/DDBJ whole genome shotgun (WGS) entry which is preliminary data.</text>
</comment>
<dbReference type="InterPro" id="IPR052756">
    <property type="entry name" value="Alkyne_AA_exporter"/>
</dbReference>
<proteinExistence type="inferred from homology"/>
<feature type="transmembrane region" description="Helical" evidence="2">
    <location>
        <begin position="68"/>
        <end position="85"/>
    </location>
</feature>
<gene>
    <name evidence="4" type="ORF">KME25_04170</name>
</gene>
<protein>
    <submittedName>
        <fullName evidence="4">DMT family transporter</fullName>
    </submittedName>
</protein>
<feature type="domain" description="EamA" evidence="3">
    <location>
        <begin position="10"/>
        <end position="140"/>
    </location>
</feature>
<dbReference type="PANTHER" id="PTHR12715">
    <property type="entry name" value="TRANSPORTER, DRUG/METABOLITE EXPORTER FAMILY"/>
    <property type="match status" value="1"/>
</dbReference>
<dbReference type="AlphaFoldDB" id="A0A951PI55"/>
<feature type="transmembrane region" description="Helical" evidence="2">
    <location>
        <begin position="243"/>
        <end position="262"/>
    </location>
</feature>
<feature type="transmembrane region" description="Helical" evidence="2">
    <location>
        <begin position="182"/>
        <end position="202"/>
    </location>
</feature>
<keyword evidence="2" id="KW-0812">Transmembrane</keyword>
<dbReference type="InterPro" id="IPR000620">
    <property type="entry name" value="EamA_dom"/>
</dbReference>
<keyword evidence="2" id="KW-1133">Transmembrane helix</keyword>
<dbReference type="GO" id="GO:0016020">
    <property type="term" value="C:membrane"/>
    <property type="evidence" value="ECO:0007669"/>
    <property type="project" value="InterPro"/>
</dbReference>
<evidence type="ECO:0000313" key="4">
    <source>
        <dbReference type="EMBL" id="MBW4543634.1"/>
    </source>
</evidence>
<feature type="transmembrane region" description="Helical" evidence="2">
    <location>
        <begin position="214"/>
        <end position="236"/>
    </location>
</feature>
<feature type="domain" description="EamA" evidence="3">
    <location>
        <begin position="151"/>
        <end position="285"/>
    </location>
</feature>
<dbReference type="PANTHER" id="PTHR12715:SF4">
    <property type="entry name" value="EAMA DOMAIN-CONTAINING PROTEIN"/>
    <property type="match status" value="1"/>
</dbReference>
<feature type="transmembrane region" description="Helical" evidence="2">
    <location>
        <begin position="151"/>
        <end position="170"/>
    </location>
</feature>
<feature type="transmembrane region" description="Helical" evidence="2">
    <location>
        <begin position="35"/>
        <end position="56"/>
    </location>
</feature>
<reference evidence="4" key="1">
    <citation type="submission" date="2021-05" db="EMBL/GenBank/DDBJ databases">
        <authorList>
            <person name="Pietrasiak N."/>
            <person name="Ward R."/>
            <person name="Stajich J.E."/>
            <person name="Kurbessoian T."/>
        </authorList>
    </citation>
    <scope>NUCLEOTIDE SEQUENCE</scope>
    <source>
        <strain evidence="4">CPER-KK1</strain>
    </source>
</reference>
<dbReference type="Pfam" id="PF00892">
    <property type="entry name" value="EamA"/>
    <property type="match status" value="2"/>
</dbReference>
<dbReference type="SUPFAM" id="SSF103481">
    <property type="entry name" value="Multidrug resistance efflux transporter EmrE"/>
    <property type="match status" value="2"/>
</dbReference>
<keyword evidence="2" id="KW-0472">Membrane</keyword>
<evidence type="ECO:0000256" key="1">
    <source>
        <dbReference type="ARBA" id="ARBA00007362"/>
    </source>
</evidence>
<feature type="transmembrane region" description="Helical" evidence="2">
    <location>
        <begin position="268"/>
        <end position="286"/>
    </location>
</feature>
<accession>A0A951PI55</accession>
<feature type="transmembrane region" description="Helical" evidence="2">
    <location>
        <begin position="91"/>
        <end position="114"/>
    </location>
</feature>
<name>A0A951PI55_9CYAN</name>
<organism evidence="4 5">
    <name type="scientific">Symplocastrum torsivum CPER-KK1</name>
    <dbReference type="NCBI Taxonomy" id="450513"/>
    <lineage>
        <taxon>Bacteria</taxon>
        <taxon>Bacillati</taxon>
        <taxon>Cyanobacteriota</taxon>
        <taxon>Cyanophyceae</taxon>
        <taxon>Oscillatoriophycideae</taxon>
        <taxon>Oscillatoriales</taxon>
        <taxon>Microcoleaceae</taxon>
        <taxon>Symplocastrum</taxon>
    </lineage>
</organism>
<reference evidence="4" key="2">
    <citation type="journal article" date="2022" name="Microbiol. Resour. Announc.">
        <title>Metagenome Sequencing to Explore Phylogenomics of Terrestrial Cyanobacteria.</title>
        <authorList>
            <person name="Ward R.D."/>
            <person name="Stajich J.E."/>
            <person name="Johansen J.R."/>
            <person name="Huntemann M."/>
            <person name="Clum A."/>
            <person name="Foster B."/>
            <person name="Foster B."/>
            <person name="Roux S."/>
            <person name="Palaniappan K."/>
            <person name="Varghese N."/>
            <person name="Mukherjee S."/>
            <person name="Reddy T.B.K."/>
            <person name="Daum C."/>
            <person name="Copeland A."/>
            <person name="Chen I.A."/>
            <person name="Ivanova N.N."/>
            <person name="Kyrpides N.C."/>
            <person name="Shapiro N."/>
            <person name="Eloe-Fadrosh E.A."/>
            <person name="Pietrasiak N."/>
        </authorList>
    </citation>
    <scope>NUCLEOTIDE SEQUENCE</scope>
    <source>
        <strain evidence="4">CPER-KK1</strain>
    </source>
</reference>
<sequence length="294" mass="31228">MKTQLDKRTLVAAAVTLVCWASAFAGIRASLSAYTPGQIALMRFLVASVVLAVYAVITRMPLPKKQDLGAIAIIGFLGITAYHLLLNYGQLTVTAGAASLLVNTTPVFTALLAIAFLGERLSFRRWIGIAVSFTGAVVITGGEAKGFSLDFGALLILLSAVSNSGWMILQKPYLKKYSPLQLTTYSIWAGTLFLTPFLPSLLQALPTAPINATIAVIYLGVFPSAIAYATWAYVLAQIPASRAATLIYVVPVLAIFIAWVWLAEVPTLISLIGGAIVLSGVVLVNTGRRAEKPT</sequence>
<comment type="similarity">
    <text evidence="1">Belongs to the EamA transporter family.</text>
</comment>
<dbReference type="InterPro" id="IPR037185">
    <property type="entry name" value="EmrE-like"/>
</dbReference>
<feature type="transmembrane region" description="Helical" evidence="2">
    <location>
        <begin position="126"/>
        <end position="145"/>
    </location>
</feature>
<evidence type="ECO:0000259" key="3">
    <source>
        <dbReference type="Pfam" id="PF00892"/>
    </source>
</evidence>
<evidence type="ECO:0000313" key="5">
    <source>
        <dbReference type="Proteomes" id="UP000753908"/>
    </source>
</evidence>
<dbReference type="EMBL" id="JAHHIF010000004">
    <property type="protein sequence ID" value="MBW4543634.1"/>
    <property type="molecule type" value="Genomic_DNA"/>
</dbReference>